<dbReference type="GO" id="GO:0003676">
    <property type="term" value="F:nucleic acid binding"/>
    <property type="evidence" value="ECO:0007669"/>
    <property type="project" value="InterPro"/>
</dbReference>
<gene>
    <name evidence="4" type="primary">LOC107412359</name>
</gene>
<feature type="domain" description="CCHC-type" evidence="2">
    <location>
        <begin position="201"/>
        <end position="215"/>
    </location>
</feature>
<sequence length="322" mass="36545">MDKEHGGEYTANKGKFIFFRSLDEEYKLLADLSGFENLQALFKAEAFRKKRKTNNKLLEQKIVEAHDQVNTEKEEKQINTSQDEEMVSMETESSLKNSNSVFPKLLVNTEKEEEQMNNGQDAKMVSVETESGVKNSNSVFRKLLRGPRYFDPPEHSSFACRRCGEGGHTGKNCTAQKRRRPCSLCGSLGHRRRRCKLKQNCFSCRSRGHLARDCPYKDQEDNPSDRICLRCGDSGHDMFSCSNDYSPDDLKGIQCYVCKSFGHLCCVDSTSAVPVNLSCYNCGQYGHLGSVCMKTCRYTSGKFRALCHVDRKVVLQEDAQIL</sequence>
<dbReference type="SUPFAM" id="SSF57756">
    <property type="entry name" value="Retrovirus zinc finger-like domains"/>
    <property type="match status" value="2"/>
</dbReference>
<dbReference type="InParanoid" id="A0A6P3ZD68"/>
<evidence type="ECO:0000313" key="4">
    <source>
        <dbReference type="RefSeq" id="XP_015875606.2"/>
    </source>
</evidence>
<evidence type="ECO:0000313" key="3">
    <source>
        <dbReference type="Proteomes" id="UP001652623"/>
    </source>
</evidence>
<feature type="domain" description="CCHC-type" evidence="2">
    <location>
        <begin position="160"/>
        <end position="173"/>
    </location>
</feature>
<dbReference type="GO" id="GO:0008270">
    <property type="term" value="F:zinc ion binding"/>
    <property type="evidence" value="ECO:0007669"/>
    <property type="project" value="UniProtKB-KW"/>
</dbReference>
<dbReference type="Proteomes" id="UP001652623">
    <property type="component" value="Chromosome 10"/>
</dbReference>
<dbReference type="RefSeq" id="XP_015875606.2">
    <property type="nucleotide sequence ID" value="XM_016020120.4"/>
</dbReference>
<reference evidence="4" key="1">
    <citation type="submission" date="2025-08" db="UniProtKB">
        <authorList>
            <consortium name="RefSeq"/>
        </authorList>
    </citation>
    <scope>IDENTIFICATION</scope>
    <source>
        <tissue evidence="4">Seedling</tissue>
    </source>
</reference>
<keyword evidence="3" id="KW-1185">Reference proteome</keyword>
<proteinExistence type="predicted"/>
<keyword evidence="1" id="KW-0479">Metal-binding</keyword>
<dbReference type="AlphaFoldDB" id="A0A6P3ZD68"/>
<keyword evidence="1" id="KW-0862">Zinc</keyword>
<dbReference type="KEGG" id="zju:107412359"/>
<dbReference type="PROSITE" id="PS50158">
    <property type="entry name" value="ZF_CCHC"/>
    <property type="match status" value="3"/>
</dbReference>
<dbReference type="Gene3D" id="4.10.60.10">
    <property type="entry name" value="Zinc finger, CCHC-type"/>
    <property type="match status" value="3"/>
</dbReference>
<dbReference type="PANTHER" id="PTHR46978">
    <property type="entry name" value="ZINC KNUCKLE (CCHC-TYPE) FAMILY PROTEIN"/>
    <property type="match status" value="1"/>
</dbReference>
<feature type="domain" description="CCHC-type" evidence="2">
    <location>
        <begin position="279"/>
        <end position="292"/>
    </location>
</feature>
<accession>A0A6P3ZD68</accession>
<name>A0A6P3ZD68_ZIZJJ</name>
<protein>
    <submittedName>
        <fullName evidence="4">Uncharacterized protein LOC107412359 isoform X1</fullName>
    </submittedName>
</protein>
<evidence type="ECO:0000259" key="2">
    <source>
        <dbReference type="PROSITE" id="PS50158"/>
    </source>
</evidence>
<dbReference type="GeneID" id="107412359"/>
<dbReference type="Pfam" id="PF00098">
    <property type="entry name" value="zf-CCHC"/>
    <property type="match status" value="2"/>
</dbReference>
<dbReference type="PANTHER" id="PTHR46978:SF1">
    <property type="entry name" value="ZINC KNUCKLE (CCHC-TYPE) FAMILY PROTEIN"/>
    <property type="match status" value="1"/>
</dbReference>
<keyword evidence="1" id="KW-0863">Zinc-finger</keyword>
<dbReference type="SMART" id="SM00343">
    <property type="entry name" value="ZnF_C2HC"/>
    <property type="match status" value="5"/>
</dbReference>
<dbReference type="InterPro" id="IPR036875">
    <property type="entry name" value="Znf_CCHC_sf"/>
</dbReference>
<dbReference type="InterPro" id="IPR001878">
    <property type="entry name" value="Znf_CCHC"/>
</dbReference>
<evidence type="ECO:0000256" key="1">
    <source>
        <dbReference type="PROSITE-ProRule" id="PRU00047"/>
    </source>
</evidence>
<organism evidence="3 4">
    <name type="scientific">Ziziphus jujuba</name>
    <name type="common">Chinese jujube</name>
    <name type="synonym">Ziziphus sativa</name>
    <dbReference type="NCBI Taxonomy" id="326968"/>
    <lineage>
        <taxon>Eukaryota</taxon>
        <taxon>Viridiplantae</taxon>
        <taxon>Streptophyta</taxon>
        <taxon>Embryophyta</taxon>
        <taxon>Tracheophyta</taxon>
        <taxon>Spermatophyta</taxon>
        <taxon>Magnoliopsida</taxon>
        <taxon>eudicotyledons</taxon>
        <taxon>Gunneridae</taxon>
        <taxon>Pentapetalae</taxon>
        <taxon>rosids</taxon>
        <taxon>fabids</taxon>
        <taxon>Rosales</taxon>
        <taxon>Rhamnaceae</taxon>
        <taxon>Paliureae</taxon>
        <taxon>Ziziphus</taxon>
    </lineage>
</organism>